<keyword evidence="2" id="KW-1185">Reference proteome</keyword>
<organism evidence="1 2">
    <name type="scientific">Williamsia limnetica</name>
    <dbReference type="NCBI Taxonomy" id="882452"/>
    <lineage>
        <taxon>Bacteria</taxon>
        <taxon>Bacillati</taxon>
        <taxon>Actinomycetota</taxon>
        <taxon>Actinomycetes</taxon>
        <taxon>Mycobacteriales</taxon>
        <taxon>Nocardiaceae</taxon>
        <taxon>Williamsia</taxon>
    </lineage>
</organism>
<evidence type="ECO:0000313" key="1">
    <source>
        <dbReference type="EMBL" id="PYE16917.1"/>
    </source>
</evidence>
<proteinExistence type="predicted"/>
<protein>
    <submittedName>
        <fullName evidence="1">Uncharacterized protein</fullName>
    </submittedName>
</protein>
<dbReference type="EMBL" id="QJSP01000007">
    <property type="protein sequence ID" value="PYE16917.1"/>
    <property type="molecule type" value="Genomic_DNA"/>
</dbReference>
<accession>A0A318RK29</accession>
<comment type="caution">
    <text evidence="1">The sequence shown here is derived from an EMBL/GenBank/DDBJ whole genome shotgun (WGS) entry which is preliminary data.</text>
</comment>
<gene>
    <name evidence="1" type="ORF">DFR67_107162</name>
</gene>
<reference evidence="1 2" key="1">
    <citation type="submission" date="2018-06" db="EMBL/GenBank/DDBJ databases">
        <title>Genomic Encyclopedia of Type Strains, Phase IV (KMG-IV): sequencing the most valuable type-strain genomes for metagenomic binning, comparative biology and taxonomic classification.</title>
        <authorList>
            <person name="Goeker M."/>
        </authorList>
    </citation>
    <scope>NUCLEOTIDE SEQUENCE [LARGE SCALE GENOMIC DNA]</scope>
    <source>
        <strain evidence="1 2">DSM 45521</strain>
    </source>
</reference>
<dbReference type="AlphaFoldDB" id="A0A318RK29"/>
<name>A0A318RK29_WILLI</name>
<sequence length="39" mass="4414">MIAGLRTSTEELGQQPIDERIEILSPLSILMDFKQVRNA</sequence>
<evidence type="ECO:0000313" key="2">
    <source>
        <dbReference type="Proteomes" id="UP000247591"/>
    </source>
</evidence>
<dbReference type="Proteomes" id="UP000247591">
    <property type="component" value="Unassembled WGS sequence"/>
</dbReference>